<comment type="caution">
    <text evidence="6">The sequence shown here is derived from an EMBL/GenBank/DDBJ whole genome shotgun (WGS) entry which is preliminary data.</text>
</comment>
<keyword evidence="7" id="KW-1185">Reference proteome</keyword>
<dbReference type="OrthoDB" id="9806213at2"/>
<dbReference type="GO" id="GO:0006304">
    <property type="term" value="P:DNA modification"/>
    <property type="evidence" value="ECO:0007669"/>
    <property type="project" value="InterPro"/>
</dbReference>
<dbReference type="InterPro" id="IPR050953">
    <property type="entry name" value="N4_N6_ade-DNA_methylase"/>
</dbReference>
<dbReference type="PRINTS" id="PR00507">
    <property type="entry name" value="N12N6MTFRASE"/>
</dbReference>
<comment type="catalytic activity">
    <reaction evidence="4">
        <text>a 2'-deoxyadenosine in DNA + S-adenosyl-L-methionine = an N(6)-methyl-2'-deoxyadenosine in DNA + S-adenosyl-L-homocysteine + H(+)</text>
        <dbReference type="Rhea" id="RHEA:15197"/>
        <dbReference type="Rhea" id="RHEA-COMP:12418"/>
        <dbReference type="Rhea" id="RHEA-COMP:12419"/>
        <dbReference type="ChEBI" id="CHEBI:15378"/>
        <dbReference type="ChEBI" id="CHEBI:57856"/>
        <dbReference type="ChEBI" id="CHEBI:59789"/>
        <dbReference type="ChEBI" id="CHEBI:90615"/>
        <dbReference type="ChEBI" id="CHEBI:90616"/>
        <dbReference type="EC" id="2.1.1.72"/>
    </reaction>
</comment>
<dbReference type="Gene3D" id="3.40.50.150">
    <property type="entry name" value="Vaccinia Virus protein VP39"/>
    <property type="match status" value="2"/>
</dbReference>
<dbReference type="RefSeq" id="WP_008869426.1">
    <property type="nucleotide sequence ID" value="NZ_ACJN02000001.1"/>
</dbReference>
<feature type="compositionally biased region" description="Basic and acidic residues" evidence="5">
    <location>
        <begin position="172"/>
        <end position="184"/>
    </location>
</feature>
<feature type="region of interest" description="Disordered" evidence="5">
    <location>
        <begin position="141"/>
        <end position="191"/>
    </location>
</feature>
<proteinExistence type="predicted"/>
<evidence type="ECO:0000256" key="1">
    <source>
        <dbReference type="ARBA" id="ARBA00011900"/>
    </source>
</evidence>
<evidence type="ECO:0000256" key="3">
    <source>
        <dbReference type="ARBA" id="ARBA00022679"/>
    </source>
</evidence>
<evidence type="ECO:0000256" key="2">
    <source>
        <dbReference type="ARBA" id="ARBA00022603"/>
    </source>
</evidence>
<reference evidence="6" key="1">
    <citation type="submission" date="2010-05" db="EMBL/GenBank/DDBJ databases">
        <title>The draft genome of Desulfonatronospira thiodismutans ASO3-1.</title>
        <authorList>
            <consortium name="US DOE Joint Genome Institute (JGI-PGF)"/>
            <person name="Lucas S."/>
            <person name="Copeland A."/>
            <person name="Lapidus A."/>
            <person name="Cheng J.-F."/>
            <person name="Bruce D."/>
            <person name="Goodwin L."/>
            <person name="Pitluck S."/>
            <person name="Chertkov O."/>
            <person name="Brettin T."/>
            <person name="Detter J.C."/>
            <person name="Han C."/>
            <person name="Land M.L."/>
            <person name="Hauser L."/>
            <person name="Kyrpides N."/>
            <person name="Mikhailova N."/>
            <person name="Muyzer G."/>
            <person name="Woyke T."/>
        </authorList>
    </citation>
    <scope>NUCLEOTIDE SEQUENCE [LARGE SCALE GENOMIC DNA]</scope>
    <source>
        <strain evidence="6">ASO3-1</strain>
    </source>
</reference>
<dbReference type="GO" id="GO:0009007">
    <property type="term" value="F:site-specific DNA-methyltransferase (adenine-specific) activity"/>
    <property type="evidence" value="ECO:0007669"/>
    <property type="project" value="UniProtKB-EC"/>
</dbReference>
<organism evidence="6 7">
    <name type="scientific">Desulfonatronospira thiodismutans ASO3-1</name>
    <dbReference type="NCBI Taxonomy" id="555779"/>
    <lineage>
        <taxon>Bacteria</taxon>
        <taxon>Pseudomonadati</taxon>
        <taxon>Thermodesulfobacteriota</taxon>
        <taxon>Desulfovibrionia</taxon>
        <taxon>Desulfovibrionales</taxon>
        <taxon>Desulfonatronovibrionaceae</taxon>
        <taxon>Desulfonatronospira</taxon>
    </lineage>
</organism>
<keyword evidence="2" id="KW-0489">Methyltransferase</keyword>
<dbReference type="InterPro" id="IPR002052">
    <property type="entry name" value="DNA_methylase_N6_adenine_CS"/>
</dbReference>
<dbReference type="PROSITE" id="PS00092">
    <property type="entry name" value="N6_MTASE"/>
    <property type="match status" value="1"/>
</dbReference>
<dbReference type="EMBL" id="ACJN02000001">
    <property type="protein sequence ID" value="EFI36307.1"/>
    <property type="molecule type" value="Genomic_DNA"/>
</dbReference>
<evidence type="ECO:0000256" key="5">
    <source>
        <dbReference type="SAM" id="MobiDB-lite"/>
    </source>
</evidence>
<protein>
    <recommendedName>
        <fullName evidence="1">site-specific DNA-methyltransferase (adenine-specific)</fullName>
        <ecNumber evidence="1">2.1.1.72</ecNumber>
    </recommendedName>
</protein>
<dbReference type="PANTHER" id="PTHR33841">
    <property type="entry name" value="DNA METHYLTRANSFERASE YEEA-RELATED"/>
    <property type="match status" value="1"/>
</dbReference>
<dbReference type="Proteomes" id="UP000005496">
    <property type="component" value="Unassembled WGS sequence"/>
</dbReference>
<accession>D6SKA4</accession>
<keyword evidence="3" id="KW-0808">Transferase</keyword>
<dbReference type="SUPFAM" id="SSF53335">
    <property type="entry name" value="S-adenosyl-L-methionine-dependent methyltransferases"/>
    <property type="match status" value="2"/>
</dbReference>
<dbReference type="GO" id="GO:0003676">
    <property type="term" value="F:nucleic acid binding"/>
    <property type="evidence" value="ECO:0007669"/>
    <property type="project" value="InterPro"/>
</dbReference>
<sequence length="1628" mass="188195">MPLDLTGISNENEFYTHHYLTAILENDLKDLFKEWNRRQKEEKIPTPASIISGLSRDYFRLRNDLFQAKDPGARQLIQEEFLEKLISALGYPFEPGTGEGPGGRQFPIAGEIQKGSGAPELWILPVMDEFGREEVDPLELSPLPGQFCSPSNDHNSRPCESRPGAAWISSTPEDRDKHSPDTHDTLSSNENDAACSDLDWQTLLTKSVFAREEPPRWVILAGTSQILLLDRAKWPQKRLLRFDLNDILGRREDSTLKAMAALLHRESVCPRDGIPLLDTLEENSHKHAYAVSEDLKYALRECIELLGNEAVWYLRHKLHQRLFSGDEDLDPAWLSKECLRYMYRLLFLFYIEARPDLGYVPMQSGAYRSGYSLESLRELEMVPLTSTESQEGYYIHDSLQLLFELVYNGYPQAGSAKEQQQMMQDESLHNTFCIPPLRSHLFDQERTPILKKVKIRNKVLQRIIRLMSLTREARGRNQRRGRISYAQLGINQLGAVYEGLLSYRGFFVQNEGGLYEVKKSGEAWNTLDIAYFVKEDELPEYSQDELVYNQDGSLTHYTKGTFIYRMSGRDRQQSASYYTPESLTQCLVKYSLQELLQGKKADDILELTICEPAMGSAAFLNEAVNQLAQAYLDRKQNELDTRLSVEELAREKQKVKTYLADNNVFGVDLNPVAVELAEVSLWLNTIYAGGYVPWFGNQLVCGNSLVGARRDVFQPNLLRKKSKSDPLWLDSVPERIQPGARRPRGTVYHFLLPDKNMAAYSDKNVKKLVPDSFQALKEWKKNFTRPFSQEDIKQLQKLSQAVDELWAEHVARQRRLRQSTRDPLSFFGHAMEEKDQTPVRNKDRILRQEQWAEGLRHSTPFKRLKLAMDYWCALWFWPLEQTDLLPSREAFLLEMSLILQGEVYEATNVTDKHGRPRMPGIEIPEQQAKPAADENLGRVNVDGLCDKLERLKLARDLAEKYRFLHWELEFADIIEDRGGFDLILGNPPWIKVQWEEGEVMGDHEPLFVLRKKSAPELARLREQTLEKLNLTPSYLQAYEESEGTQMFLNARQNYPALHRMQSNLYKCFLPQAWRYGKQNGVSGFLHPEGVYDDPKGGRLREEIYPRLRYHFQFVNELKLFSDIDHHNSFSVNIYRYWGDTVSFIHTANLYVPKTVDNCFEHSGHGQIPGIKDEHNKWNVHGHASRLIPVTEKELQLFARLYDPEGTPALQARLPAIHSKELVQVLEKFAAQPIKLGDMQGEYFSTEMWHETNSQNDGTIRRDTQFPDTAEEWVLSGPHFFVGNPFYKTPRAECTKNADYDILDLTDLPDDYLPRTNYVPNCSQEEYHRRTPKVPWDGRPVTDYYRLAYRGMIGPSAERTLVGSIVTKNVGHTHGVQTTAFIASQQLVTSAAYGMSLTADFFVKTTGRSNLHFTWYNFPIFDSSDKILLFGLTLSCLTNHYASLWSSCWQDSFTADSWAKSDPRLPDSFFRSLRPKWHRDCALRTDYARRQALVEIDVLTAQALGMTLEELKTIYRVQFPVMRQYEADTWYDQNGRIAFTNSKGLTGVGFSRPEWNELTQETKNDQGRIIRISKSGRPLTRTFTDNTLPTGPYEKTMEYLPPFDKCDREEDYEVVWEEFERRFQDNYPR</sequence>
<name>D6SKA4_9BACT</name>
<dbReference type="GO" id="GO:0032259">
    <property type="term" value="P:methylation"/>
    <property type="evidence" value="ECO:0007669"/>
    <property type="project" value="UniProtKB-KW"/>
</dbReference>
<evidence type="ECO:0000313" key="7">
    <source>
        <dbReference type="Proteomes" id="UP000005496"/>
    </source>
</evidence>
<gene>
    <name evidence="6" type="ORF">Dthio_PD3771</name>
</gene>
<dbReference type="InterPro" id="IPR029063">
    <property type="entry name" value="SAM-dependent_MTases_sf"/>
</dbReference>
<evidence type="ECO:0000313" key="6">
    <source>
        <dbReference type="EMBL" id="EFI36307.1"/>
    </source>
</evidence>
<dbReference type="EC" id="2.1.1.72" evidence="1"/>
<dbReference type="PANTHER" id="PTHR33841:SF1">
    <property type="entry name" value="DNA METHYLTRANSFERASE A"/>
    <property type="match status" value="1"/>
</dbReference>
<dbReference type="eggNOG" id="COG1002">
    <property type="taxonomic scope" value="Bacteria"/>
</dbReference>
<evidence type="ECO:0000256" key="4">
    <source>
        <dbReference type="ARBA" id="ARBA00047942"/>
    </source>
</evidence>